<proteinExistence type="predicted"/>
<keyword evidence="4" id="KW-1185">Reference proteome</keyword>
<dbReference type="Proteomes" id="UP000023152">
    <property type="component" value="Unassembled WGS sequence"/>
</dbReference>
<sequence>FFFVEPFDGDKDQKKEKRSKKETGTDLNENDNDNENENENDNKENEDDNKENEDDNKENVENTNEAQSIQELLDKGKKNDLDHSNWAYVEEEMVQELHDFDVKQKDYVFITVKTTFQQLVQWLIQTNNYQRWNCSKIFAIERRHVVERNIEKLGYLNWKPLYPRQCLMFAGLVMSLTMILLAFMQVG</sequence>
<keyword evidence="2" id="KW-1133">Transmembrane helix</keyword>
<protein>
    <submittedName>
        <fullName evidence="3">Uncharacterized protein</fullName>
    </submittedName>
</protein>
<gene>
    <name evidence="3" type="ORF">RFI_15002</name>
</gene>
<evidence type="ECO:0000256" key="1">
    <source>
        <dbReference type="SAM" id="MobiDB-lite"/>
    </source>
</evidence>
<feature type="region of interest" description="Disordered" evidence="1">
    <location>
        <begin position="1"/>
        <end position="66"/>
    </location>
</feature>
<dbReference type="EMBL" id="ASPP01010950">
    <property type="protein sequence ID" value="ETO22197.1"/>
    <property type="molecule type" value="Genomic_DNA"/>
</dbReference>
<reference evidence="3 4" key="1">
    <citation type="journal article" date="2013" name="Curr. Biol.">
        <title>The Genome of the Foraminiferan Reticulomyxa filosa.</title>
        <authorList>
            <person name="Glockner G."/>
            <person name="Hulsmann N."/>
            <person name="Schleicher M."/>
            <person name="Noegel A.A."/>
            <person name="Eichinger L."/>
            <person name="Gallinger C."/>
            <person name="Pawlowski J."/>
            <person name="Sierra R."/>
            <person name="Euteneuer U."/>
            <person name="Pillet L."/>
            <person name="Moustafa A."/>
            <person name="Platzer M."/>
            <person name="Groth M."/>
            <person name="Szafranski K."/>
            <person name="Schliwa M."/>
        </authorList>
    </citation>
    <scope>NUCLEOTIDE SEQUENCE [LARGE SCALE GENOMIC DNA]</scope>
</reference>
<name>X6NA54_RETFI</name>
<organism evidence="3 4">
    <name type="scientific">Reticulomyxa filosa</name>
    <dbReference type="NCBI Taxonomy" id="46433"/>
    <lineage>
        <taxon>Eukaryota</taxon>
        <taxon>Sar</taxon>
        <taxon>Rhizaria</taxon>
        <taxon>Retaria</taxon>
        <taxon>Foraminifera</taxon>
        <taxon>Monothalamids</taxon>
        <taxon>Reticulomyxidae</taxon>
        <taxon>Reticulomyxa</taxon>
    </lineage>
</organism>
<accession>X6NA54</accession>
<feature type="compositionally biased region" description="Acidic residues" evidence="1">
    <location>
        <begin position="28"/>
        <end position="56"/>
    </location>
</feature>
<dbReference type="AlphaFoldDB" id="X6NA54"/>
<keyword evidence="2" id="KW-0812">Transmembrane</keyword>
<comment type="caution">
    <text evidence="3">The sequence shown here is derived from an EMBL/GenBank/DDBJ whole genome shotgun (WGS) entry which is preliminary data.</text>
</comment>
<evidence type="ECO:0000313" key="3">
    <source>
        <dbReference type="EMBL" id="ETO22197.1"/>
    </source>
</evidence>
<feature type="compositionally biased region" description="Basic and acidic residues" evidence="1">
    <location>
        <begin position="8"/>
        <end position="24"/>
    </location>
</feature>
<evidence type="ECO:0000256" key="2">
    <source>
        <dbReference type="SAM" id="Phobius"/>
    </source>
</evidence>
<feature type="non-terminal residue" evidence="3">
    <location>
        <position position="1"/>
    </location>
</feature>
<feature type="transmembrane region" description="Helical" evidence="2">
    <location>
        <begin position="166"/>
        <end position="186"/>
    </location>
</feature>
<keyword evidence="2" id="KW-0472">Membrane</keyword>
<evidence type="ECO:0000313" key="4">
    <source>
        <dbReference type="Proteomes" id="UP000023152"/>
    </source>
</evidence>